<dbReference type="InterPro" id="IPR008927">
    <property type="entry name" value="6-PGluconate_DH-like_C_sf"/>
</dbReference>
<organism evidence="17 18">
    <name type="scientific">Halomonas flagellata</name>
    <dbReference type="NCBI Taxonomy" id="2920385"/>
    <lineage>
        <taxon>Bacteria</taxon>
        <taxon>Pseudomonadati</taxon>
        <taxon>Pseudomonadota</taxon>
        <taxon>Gammaproteobacteria</taxon>
        <taxon>Oceanospirillales</taxon>
        <taxon>Halomonadaceae</taxon>
        <taxon>Halomonas</taxon>
    </lineage>
</organism>
<keyword evidence="8" id="KW-0520">NAD</keyword>
<evidence type="ECO:0000256" key="6">
    <source>
        <dbReference type="ARBA" id="ARBA00022963"/>
    </source>
</evidence>
<dbReference type="EMBL" id="JAKVPY010000025">
    <property type="protein sequence ID" value="MCH4564908.1"/>
    <property type="molecule type" value="Genomic_DNA"/>
</dbReference>
<evidence type="ECO:0000256" key="5">
    <source>
        <dbReference type="ARBA" id="ARBA00022832"/>
    </source>
</evidence>
<keyword evidence="12" id="KW-0511">Multifunctional enzyme</keyword>
<dbReference type="InterPro" id="IPR029045">
    <property type="entry name" value="ClpP/crotonase-like_dom_sf"/>
</dbReference>
<name>A0ABS9RYK4_9GAMM</name>
<evidence type="ECO:0000256" key="1">
    <source>
        <dbReference type="ARBA" id="ARBA00005005"/>
    </source>
</evidence>
<comment type="pathway">
    <text evidence="1">Lipid metabolism; fatty acid beta-oxidation.</text>
</comment>
<dbReference type="PROSITE" id="PS00166">
    <property type="entry name" value="ENOYL_COA_HYDRATASE"/>
    <property type="match status" value="1"/>
</dbReference>
<evidence type="ECO:0000256" key="13">
    <source>
        <dbReference type="ARBA" id="ARBA00049556"/>
    </source>
</evidence>
<feature type="domain" description="3-hydroxyacyl-CoA dehydrogenase NAD binding" evidence="16">
    <location>
        <begin position="318"/>
        <end position="495"/>
    </location>
</feature>
<keyword evidence="9" id="KW-0443">Lipid metabolism</keyword>
<protein>
    <recommendedName>
        <fullName evidence="4">enoyl-CoA hydratase</fullName>
        <ecNumber evidence="4">4.2.1.17</ecNumber>
    </recommendedName>
</protein>
<comment type="similarity">
    <text evidence="14">Belongs to the enoyl-CoA hydratase/isomerase family.</text>
</comment>
<comment type="catalytic activity">
    <reaction evidence="13">
        <text>a (3S)-3-hydroxyacyl-CoA + NAD(+) = a 3-oxoacyl-CoA + NADH + H(+)</text>
        <dbReference type="Rhea" id="RHEA:22432"/>
        <dbReference type="ChEBI" id="CHEBI:15378"/>
        <dbReference type="ChEBI" id="CHEBI:57318"/>
        <dbReference type="ChEBI" id="CHEBI:57540"/>
        <dbReference type="ChEBI" id="CHEBI:57945"/>
        <dbReference type="ChEBI" id="CHEBI:90726"/>
        <dbReference type="EC" id="1.1.1.35"/>
    </reaction>
</comment>
<dbReference type="PROSITE" id="PS00067">
    <property type="entry name" value="3HCDH"/>
    <property type="match status" value="1"/>
</dbReference>
<evidence type="ECO:0000256" key="10">
    <source>
        <dbReference type="ARBA" id="ARBA00023235"/>
    </source>
</evidence>
<dbReference type="InterPro" id="IPR036291">
    <property type="entry name" value="NAD(P)-bd_dom_sf"/>
</dbReference>
<dbReference type="SUPFAM" id="SSF48179">
    <property type="entry name" value="6-phosphogluconate dehydrogenase C-terminal domain-like"/>
    <property type="match status" value="2"/>
</dbReference>
<evidence type="ECO:0000256" key="3">
    <source>
        <dbReference type="ARBA" id="ARBA00008750"/>
    </source>
</evidence>
<dbReference type="PANTHER" id="PTHR43612">
    <property type="entry name" value="TRIFUNCTIONAL ENZYME SUBUNIT ALPHA"/>
    <property type="match status" value="1"/>
</dbReference>
<keyword evidence="18" id="KW-1185">Reference proteome</keyword>
<feature type="domain" description="3-hydroxyacyl-CoA dehydrogenase C-terminal" evidence="15">
    <location>
        <begin position="497"/>
        <end position="596"/>
    </location>
</feature>
<dbReference type="InterPro" id="IPR001753">
    <property type="entry name" value="Enoyl-CoA_hydra/iso"/>
</dbReference>
<evidence type="ECO:0000256" key="9">
    <source>
        <dbReference type="ARBA" id="ARBA00023098"/>
    </source>
</evidence>
<dbReference type="Gene3D" id="3.40.50.720">
    <property type="entry name" value="NAD(P)-binding Rossmann-like Domain"/>
    <property type="match status" value="1"/>
</dbReference>
<evidence type="ECO:0000256" key="2">
    <source>
        <dbReference type="ARBA" id="ARBA00007005"/>
    </source>
</evidence>
<keyword evidence="7" id="KW-0560">Oxidoreductase</keyword>
<comment type="similarity">
    <text evidence="3">In the N-terminal section; belongs to the enoyl-CoA hydratase/isomerase family.</text>
</comment>
<dbReference type="Pfam" id="PF00725">
    <property type="entry name" value="3HCDH"/>
    <property type="match status" value="1"/>
</dbReference>
<dbReference type="NCBIfam" id="TIGR02437">
    <property type="entry name" value="FadB"/>
    <property type="match status" value="1"/>
</dbReference>
<evidence type="ECO:0000256" key="8">
    <source>
        <dbReference type="ARBA" id="ARBA00023027"/>
    </source>
</evidence>
<dbReference type="InterPro" id="IPR006176">
    <property type="entry name" value="3-OHacyl-CoA_DH_NAD-bd"/>
</dbReference>
<comment type="caution">
    <text evidence="17">The sequence shown here is derived from an EMBL/GenBank/DDBJ whole genome shotgun (WGS) entry which is preliminary data.</text>
</comment>
<dbReference type="Pfam" id="PF02737">
    <property type="entry name" value="3HCDH_N"/>
    <property type="match status" value="1"/>
</dbReference>
<evidence type="ECO:0000313" key="17">
    <source>
        <dbReference type="EMBL" id="MCH4564908.1"/>
    </source>
</evidence>
<dbReference type="Gene3D" id="3.90.226.10">
    <property type="entry name" value="2-enoyl-CoA Hydratase, Chain A, domain 1"/>
    <property type="match status" value="1"/>
</dbReference>
<dbReference type="EC" id="4.2.1.17" evidence="4"/>
<gene>
    <name evidence="17" type="primary">fadB</name>
    <name evidence="17" type="ORF">MKP05_17560</name>
</gene>
<evidence type="ECO:0000256" key="12">
    <source>
        <dbReference type="ARBA" id="ARBA00023268"/>
    </source>
</evidence>
<dbReference type="RefSeq" id="WP_240569472.1">
    <property type="nucleotide sequence ID" value="NZ_JAKVPY010000025.1"/>
</dbReference>
<dbReference type="InterPro" id="IPR012799">
    <property type="entry name" value="FadB"/>
</dbReference>
<keyword evidence="6" id="KW-0442">Lipid degradation</keyword>
<evidence type="ECO:0000313" key="18">
    <source>
        <dbReference type="Proteomes" id="UP001202117"/>
    </source>
</evidence>
<dbReference type="Pfam" id="PF00378">
    <property type="entry name" value="ECH_1"/>
    <property type="match status" value="1"/>
</dbReference>
<dbReference type="InterPro" id="IPR018376">
    <property type="entry name" value="Enoyl-CoA_hyd/isom_CS"/>
</dbReference>
<comment type="similarity">
    <text evidence="2">In the central section; belongs to the 3-hydroxyacyl-CoA dehydrogenase family.</text>
</comment>
<keyword evidence="11" id="KW-0456">Lyase</keyword>
<evidence type="ECO:0000259" key="15">
    <source>
        <dbReference type="Pfam" id="PF00725"/>
    </source>
</evidence>
<dbReference type="CDD" id="cd06558">
    <property type="entry name" value="crotonase-like"/>
    <property type="match status" value="1"/>
</dbReference>
<dbReference type="Proteomes" id="UP001202117">
    <property type="component" value="Unassembled WGS sequence"/>
</dbReference>
<dbReference type="InterPro" id="IPR050136">
    <property type="entry name" value="FA_oxidation_alpha_subunit"/>
</dbReference>
<evidence type="ECO:0000259" key="16">
    <source>
        <dbReference type="Pfam" id="PF02737"/>
    </source>
</evidence>
<dbReference type="PANTHER" id="PTHR43612:SF3">
    <property type="entry name" value="TRIFUNCTIONAL ENZYME SUBUNIT ALPHA, MITOCHONDRIAL"/>
    <property type="match status" value="1"/>
</dbReference>
<evidence type="ECO:0000256" key="11">
    <source>
        <dbReference type="ARBA" id="ARBA00023239"/>
    </source>
</evidence>
<dbReference type="InterPro" id="IPR006180">
    <property type="entry name" value="3-OHacyl-CoA_DH_CS"/>
</dbReference>
<keyword evidence="10" id="KW-0413">Isomerase</keyword>
<dbReference type="SUPFAM" id="SSF51735">
    <property type="entry name" value="NAD(P)-binding Rossmann-fold domains"/>
    <property type="match status" value="1"/>
</dbReference>
<dbReference type="Gene3D" id="1.10.1040.50">
    <property type="match status" value="1"/>
</dbReference>
<dbReference type="SUPFAM" id="SSF52096">
    <property type="entry name" value="ClpP/crotonase"/>
    <property type="match status" value="1"/>
</dbReference>
<evidence type="ECO:0000256" key="7">
    <source>
        <dbReference type="ARBA" id="ARBA00023002"/>
    </source>
</evidence>
<evidence type="ECO:0000256" key="4">
    <source>
        <dbReference type="ARBA" id="ARBA00012076"/>
    </source>
</evidence>
<proteinExistence type="inferred from homology"/>
<reference evidence="17 18" key="1">
    <citation type="submission" date="2022-02" db="EMBL/GenBank/DDBJ databases">
        <title>Halomonas fukangensis sp. nov., a halophilic bacterium isolated from a bulk soil of Kalidium foliatum at Fukang.</title>
        <authorList>
            <person name="Huang Y."/>
        </authorList>
    </citation>
    <scope>NUCLEOTIDE SEQUENCE [LARGE SCALE GENOMIC DNA]</scope>
    <source>
        <strain evidence="17 18">EGI 63088</strain>
    </source>
</reference>
<sequence length="725" mass="77652">MIYQGKAISVARSGDDIATLTFDLKDESINKLSSAVIAELEEVVEALQAESGLAGLVIGSAKDVFIVGADITEFHGMFEQGEDQIEAMLERVHGIFNAIEDLPFPTVTAINGLALGGGCEVALATDFRVMAEGAKIGLPETKLGILPGWGGCVRLPRLIGADNAIEWIAGGSENKAADALKMGAVDVVVPGEELEAAALDILVRAKAGDLDYLARREEKTGPLKLGPIEQMMAFETAKGYVAGKAGPHYPAPIEAIKVIQKGAGEARGRAQAIEAKAFAKLALTEVCYNLVGLFLNDQLVKKKAGKYEKQAQAVKQSAVLGAGIMGGGIAYQSASKGTPILMKDIKGEAIELGLREARKLFAKQVERGKLTTEQMAERLTNIRPTLSYGDFGSVDLVVEAVVENPKVKEAVLTEVEGVVGEGTILTSNTSTISITRLARNLERPENFCGMHFFNPVHRMPLVEVIRGEKTGDAAVAATVAYARAMGKTPIVVNDCPGFLVNRVLFPYFGGFSQLVEQGADFQRVDKVMEKFGWPMGPAYLLDVVGMDTAVHAGEVMAEGFPERMASMGGEGGKSVIQLMVEKERLGQKNDKGFYAYEEDRKGKPRKVSDEAAIALVKGVAKESREFSDEEIIARMMVPLCLETVRCLEDGIVGSAAEADMALIYGIGFPPFRGGALRYIDAMGVAAFVERAEGLAEELGPLYAPTDRLRQMAQAGERFYSTKTQG</sequence>
<accession>A0ABS9RYK4</accession>
<dbReference type="InterPro" id="IPR006108">
    <property type="entry name" value="3HC_DH_C"/>
</dbReference>
<keyword evidence="5" id="KW-0276">Fatty acid metabolism</keyword>
<evidence type="ECO:0000256" key="14">
    <source>
        <dbReference type="RuleBase" id="RU003707"/>
    </source>
</evidence>
<dbReference type="NCBIfam" id="NF008727">
    <property type="entry name" value="PRK11730.1"/>
    <property type="match status" value="1"/>
</dbReference>